<comment type="caution">
    <text evidence="2">The sequence shown here is derived from an EMBL/GenBank/DDBJ whole genome shotgun (WGS) entry which is preliminary data.</text>
</comment>
<keyword evidence="2" id="KW-0328">Glycosyltransferase</keyword>
<evidence type="ECO:0000313" key="3">
    <source>
        <dbReference type="Proteomes" id="UP001614338"/>
    </source>
</evidence>
<name>A0ABW8BQW6_9GAMM</name>
<dbReference type="CDD" id="cd00761">
    <property type="entry name" value="Glyco_tranf_GTA_type"/>
    <property type="match status" value="1"/>
</dbReference>
<protein>
    <submittedName>
        <fullName evidence="2">Glycosyltransferase family A protein</fullName>
        <ecNumber evidence="2">2.4.-.-</ecNumber>
    </submittedName>
</protein>
<proteinExistence type="predicted"/>
<dbReference type="SUPFAM" id="SSF53448">
    <property type="entry name" value="Nucleotide-diphospho-sugar transferases"/>
    <property type="match status" value="1"/>
</dbReference>
<sequence>MSTVCFIVDATVTGALLPRHLRSIRESGLAEHVVPIIVTCNQVDERLSSIEQRYHVHCLITPSQTLGARINRAAYVSQAEWVMIALDKQPLAAQLWYLLYPQLHTLALDALLISATTPRLSERLLQRFFGASTAVPPYVAIRRTWFERLGGFDPELEAPALQDFLQRLYACPTRLKTISGEALGLARGSPTRRGTHYPSSRLPPPSS</sequence>
<feature type="region of interest" description="Disordered" evidence="1">
    <location>
        <begin position="186"/>
        <end position="207"/>
    </location>
</feature>
<dbReference type="EC" id="2.4.-.-" evidence="2"/>
<accession>A0ABW8BQW6</accession>
<dbReference type="RefSeq" id="WP_399843277.1">
    <property type="nucleotide sequence ID" value="NZ_JBITWC010000008.1"/>
</dbReference>
<keyword evidence="2" id="KW-0808">Transferase</keyword>
<dbReference type="InterPro" id="IPR029044">
    <property type="entry name" value="Nucleotide-diphossugar_trans"/>
</dbReference>
<reference evidence="2 3" key="1">
    <citation type="submission" date="2024-10" db="EMBL/GenBank/DDBJ databases">
        <title>The Natural Products Discovery Center: Release of the First 8490 Sequenced Strains for Exploring Actinobacteria Biosynthetic Diversity.</title>
        <authorList>
            <person name="Kalkreuter E."/>
            <person name="Kautsar S.A."/>
            <person name="Yang D."/>
            <person name="Bader C.D."/>
            <person name="Teijaro C.N."/>
            <person name="Fluegel L."/>
            <person name="Davis C.M."/>
            <person name="Simpson J.R."/>
            <person name="Lauterbach L."/>
            <person name="Steele A.D."/>
            <person name="Gui C."/>
            <person name="Meng S."/>
            <person name="Li G."/>
            <person name="Viehrig K."/>
            <person name="Ye F."/>
            <person name="Su P."/>
            <person name="Kiefer A.F."/>
            <person name="Nichols A."/>
            <person name="Cepeda A.J."/>
            <person name="Yan W."/>
            <person name="Fan B."/>
            <person name="Jiang Y."/>
            <person name="Adhikari A."/>
            <person name="Zheng C.-J."/>
            <person name="Schuster L."/>
            <person name="Cowan T.M."/>
            <person name="Smanski M.J."/>
            <person name="Chevrette M.G."/>
            <person name="De Carvalho L.P.S."/>
            <person name="Shen B."/>
        </authorList>
    </citation>
    <scope>NUCLEOTIDE SEQUENCE [LARGE SCALE GENOMIC DNA]</scope>
    <source>
        <strain evidence="2 3">NPDC077409</strain>
    </source>
</reference>
<gene>
    <name evidence="2" type="ORF">ACIGG6_06355</name>
</gene>
<evidence type="ECO:0000313" key="2">
    <source>
        <dbReference type="EMBL" id="MFI8749612.1"/>
    </source>
</evidence>
<dbReference type="GO" id="GO:0016757">
    <property type="term" value="F:glycosyltransferase activity"/>
    <property type="evidence" value="ECO:0007669"/>
    <property type="project" value="UniProtKB-KW"/>
</dbReference>
<evidence type="ECO:0000256" key="1">
    <source>
        <dbReference type="SAM" id="MobiDB-lite"/>
    </source>
</evidence>
<keyword evidence="3" id="KW-1185">Reference proteome</keyword>
<dbReference type="EMBL" id="JBITWC010000008">
    <property type="protein sequence ID" value="MFI8749612.1"/>
    <property type="molecule type" value="Genomic_DNA"/>
</dbReference>
<organism evidence="2 3">
    <name type="scientific">Vreelandella lionensis</name>
    <dbReference type="NCBI Taxonomy" id="1144478"/>
    <lineage>
        <taxon>Bacteria</taxon>
        <taxon>Pseudomonadati</taxon>
        <taxon>Pseudomonadota</taxon>
        <taxon>Gammaproteobacteria</taxon>
        <taxon>Oceanospirillales</taxon>
        <taxon>Halomonadaceae</taxon>
        <taxon>Vreelandella</taxon>
    </lineage>
</organism>
<dbReference type="Proteomes" id="UP001614338">
    <property type="component" value="Unassembled WGS sequence"/>
</dbReference>